<evidence type="ECO:0000313" key="2">
    <source>
        <dbReference type="EMBL" id="KAI4532032.1"/>
    </source>
</evidence>
<proteinExistence type="predicted"/>
<comment type="caution">
    <text evidence="2">The sequence shown here is derived from an EMBL/GenBank/DDBJ whole genome shotgun (WGS) entry which is preliminary data.</text>
</comment>
<evidence type="ECO:0000256" key="1">
    <source>
        <dbReference type="SAM" id="MobiDB-lite"/>
    </source>
</evidence>
<dbReference type="Proteomes" id="UP001214576">
    <property type="component" value="Unassembled WGS sequence"/>
</dbReference>
<keyword evidence="3" id="KW-1185">Reference proteome</keyword>
<name>A0AAD4Y2P9_OVIAM</name>
<sequence length="422" mass="46607">MDPYQESYKLREQSVKANEDVMGIHTLQGHEPLLLQQRSRLKSYEVSYSHRAALVFRGTFMETCLEIGKPSQYAEGCSRSIDITATPKGLETPLGNFLFQYHPELCPISKPAVLVSLEKLEGRGASSLAFKQMYVWRVRLRNSNTARGHGQATKEWRSEGLVPVENAGGRWAAVQKHSGSIGCKLDSELPRRVLPDSGNPTRSFIDFRHPLRWLHEVKSPRLAPPAQPVSAAQDATPCVDMEENGPLRGCWRCGLLNNTKAAQERSSEDEPREAVALEGPDQKVPIRGSEQCLRGQLTGSGTQTGELECPRATAPRLAPLHICSFSGCAREFSLLPAPEHKGFHLTSAAVLPVNGSGEMEQTDPNPGLKQQHRFSKQDSPGNEKSNLQGLSSIITAINNTDVLSKDQALCLHRDYKQAQERT</sequence>
<reference evidence="2" key="1">
    <citation type="submission" date="2022-03" db="EMBL/GenBank/DDBJ databases">
        <title>Genomic analyses of argali, domestic sheep and their hybrids provide insights into chromosomal evolution, heterosis and genetic basis of agronomic traits.</title>
        <authorList>
            <person name="Li M."/>
        </authorList>
    </citation>
    <scope>NUCLEOTIDE SEQUENCE</scope>
    <source>
        <strain evidence="2">CAU-MHL-2022a</strain>
        <tissue evidence="2">Skin</tissue>
    </source>
</reference>
<feature type="compositionally biased region" description="Polar residues" evidence="1">
    <location>
        <begin position="377"/>
        <end position="386"/>
    </location>
</feature>
<gene>
    <name evidence="2" type="ORF">MG293_018546</name>
</gene>
<evidence type="ECO:0000313" key="3">
    <source>
        <dbReference type="Proteomes" id="UP001214576"/>
    </source>
</evidence>
<feature type="region of interest" description="Disordered" evidence="1">
    <location>
        <begin position="355"/>
        <end position="386"/>
    </location>
</feature>
<accession>A0AAD4Y2P9</accession>
<feature type="region of interest" description="Disordered" evidence="1">
    <location>
        <begin position="261"/>
        <end position="283"/>
    </location>
</feature>
<dbReference type="AlphaFoldDB" id="A0AAD4Y2P9"/>
<protein>
    <submittedName>
        <fullName evidence="2">Uncharacterized protein</fullName>
    </submittedName>
</protein>
<dbReference type="EMBL" id="JAKZEL010000023">
    <property type="protein sequence ID" value="KAI4532032.1"/>
    <property type="molecule type" value="Genomic_DNA"/>
</dbReference>
<organism evidence="2 3">
    <name type="scientific">Ovis ammon polii</name>
    <dbReference type="NCBI Taxonomy" id="230172"/>
    <lineage>
        <taxon>Eukaryota</taxon>
        <taxon>Metazoa</taxon>
        <taxon>Chordata</taxon>
        <taxon>Craniata</taxon>
        <taxon>Vertebrata</taxon>
        <taxon>Euteleostomi</taxon>
        <taxon>Mammalia</taxon>
        <taxon>Eutheria</taxon>
        <taxon>Laurasiatheria</taxon>
        <taxon>Artiodactyla</taxon>
        <taxon>Ruminantia</taxon>
        <taxon>Pecora</taxon>
        <taxon>Bovidae</taxon>
        <taxon>Caprinae</taxon>
        <taxon>Ovis</taxon>
    </lineage>
</organism>
<feature type="compositionally biased region" description="Basic and acidic residues" evidence="1">
    <location>
        <begin position="262"/>
        <end position="275"/>
    </location>
</feature>